<evidence type="ECO:0000313" key="2">
    <source>
        <dbReference type="EMBL" id="ESS56642.1"/>
    </source>
</evidence>
<evidence type="ECO:0000313" key="3">
    <source>
        <dbReference type="Proteomes" id="UP000017834"/>
    </source>
</evidence>
<evidence type="ECO:0000256" key="1">
    <source>
        <dbReference type="SAM" id="SignalP"/>
    </source>
</evidence>
<feature type="signal peptide" evidence="1">
    <location>
        <begin position="1"/>
        <end position="21"/>
    </location>
</feature>
<protein>
    <submittedName>
        <fullName evidence="2">Uncharacterized protein</fullName>
    </submittedName>
</protein>
<gene>
    <name evidence="2" type="ORF">EDP2_200</name>
</gene>
<dbReference type="EMBL" id="AXOM01000051">
    <property type="protein sequence ID" value="ESS56642.1"/>
    <property type="molecule type" value="Genomic_DNA"/>
</dbReference>
<keyword evidence="3" id="KW-1185">Reference proteome</keyword>
<feature type="chain" id="PRO_5046215084" evidence="1">
    <location>
        <begin position="22"/>
        <end position="462"/>
    </location>
</feature>
<dbReference type="Proteomes" id="UP000017834">
    <property type="component" value="Unassembled WGS sequence"/>
</dbReference>
<sequence>MKTLINTLLIPLSLLTSFSQASCLSGDEVAANSETALMLQTSYIKRTASPWSTAGERAYTPTNAFQDAGIKFSSKCAVIENRLDIDFSLYGLVYYAWHLPGSFEEDQQRSRVLLNRLQLNYTLSDRLRLEAGKLTATPGLFFLKSPAALMSNYYAGFKSTRIYDPAMRSNYSESSWGARLVDNHRDYSLAFTVAPELATINQRYETSSHWSANRRGNAQARYLLSYTDYRLANHTPAISLLQGDNRSLALSDSFSYTPALTFNGEVALHNAQQWRHFSPERAAEVVDYQFPSSLYRAERKAGVEVALGAQYTTRDFTVLGLEYYFQSEGYSENEWQQQVEFSRYLNRASQSALLDQIFDAYKYLMGAEIGNAANRGELQGKHYLSAYGSFRSEKDVTLQPYITMNMRDNSSLLGIHVSTPVAAFDDSLNLYVGGWAGLGKQDTEFAFFGKTVGFYLGLNYLL</sequence>
<keyword evidence="1" id="KW-0732">Signal</keyword>
<accession>A0ABN0Q3T6</accession>
<proteinExistence type="predicted"/>
<comment type="caution">
    <text evidence="2">The sequence shown here is derived from an EMBL/GenBank/DDBJ whole genome shotgun (WGS) entry which is preliminary data.</text>
</comment>
<reference evidence="2 3" key="1">
    <citation type="journal article" date="2014" name="Genome Announc.">
        <title>Draft Genome Sequence of Enterobacter cloacae Strain S611.</title>
        <authorList>
            <person name="Wang D."/>
            <person name="Han C.S."/>
            <person name="Dichosa A.E."/>
            <person name="Gleasner C.D."/>
            <person name="Johnson S.L."/>
            <person name="Daligault H.E."/>
            <person name="Davenport K.W."/>
            <person name="Li P.E."/>
            <person name="Pierson E.A."/>
            <person name="Pierson L.S.III."/>
        </authorList>
    </citation>
    <scope>NUCLEOTIDE SEQUENCE [LARGE SCALE GENOMIC DNA]</scope>
    <source>
        <strain evidence="2 3">S611</strain>
    </source>
</reference>
<name>A0ABN0Q3T6_ENTCL</name>
<organism evidence="2 3">
    <name type="scientific">Enterobacter cloacae S611</name>
    <dbReference type="NCBI Taxonomy" id="1399146"/>
    <lineage>
        <taxon>Bacteria</taxon>
        <taxon>Pseudomonadati</taxon>
        <taxon>Pseudomonadota</taxon>
        <taxon>Gammaproteobacteria</taxon>
        <taxon>Enterobacterales</taxon>
        <taxon>Enterobacteriaceae</taxon>
        <taxon>Enterobacter</taxon>
        <taxon>Enterobacter cloacae complex</taxon>
    </lineage>
</organism>